<name>A0ABP4XPX3_9MICO</name>
<proteinExistence type="predicted"/>
<protein>
    <submittedName>
        <fullName evidence="2">Adenylyltransferase/sulfurtransferase MoeZ</fullName>
    </submittedName>
</protein>
<dbReference type="Pfam" id="PF00899">
    <property type="entry name" value="ThiF"/>
    <property type="match status" value="1"/>
</dbReference>
<dbReference type="PROSITE" id="PS50206">
    <property type="entry name" value="RHODANESE_3"/>
    <property type="match status" value="1"/>
</dbReference>
<organism evidence="2 3">
    <name type="scientific">Leucobacter iarius</name>
    <dbReference type="NCBI Taxonomy" id="333963"/>
    <lineage>
        <taxon>Bacteria</taxon>
        <taxon>Bacillati</taxon>
        <taxon>Actinomycetota</taxon>
        <taxon>Actinomycetes</taxon>
        <taxon>Micrococcales</taxon>
        <taxon>Microbacteriaceae</taxon>
        <taxon>Leucobacter</taxon>
    </lineage>
</organism>
<dbReference type="InterPro" id="IPR045886">
    <property type="entry name" value="ThiF/MoeB/HesA"/>
</dbReference>
<evidence type="ECO:0000259" key="1">
    <source>
        <dbReference type="PROSITE" id="PS50206"/>
    </source>
</evidence>
<dbReference type="Pfam" id="PF00581">
    <property type="entry name" value="Rhodanese"/>
    <property type="match status" value="1"/>
</dbReference>
<reference evidence="3" key="1">
    <citation type="journal article" date="2019" name="Int. J. Syst. Evol. Microbiol.">
        <title>The Global Catalogue of Microorganisms (GCM) 10K type strain sequencing project: providing services to taxonomists for standard genome sequencing and annotation.</title>
        <authorList>
            <consortium name="The Broad Institute Genomics Platform"/>
            <consortium name="The Broad Institute Genome Sequencing Center for Infectious Disease"/>
            <person name="Wu L."/>
            <person name="Ma J."/>
        </authorList>
    </citation>
    <scope>NUCLEOTIDE SEQUENCE [LARGE SCALE GENOMIC DNA]</scope>
    <source>
        <strain evidence="3">JCM 14736</strain>
    </source>
</reference>
<sequence length="388" mass="40695">MEPLAGARPAPLVAPAPELSAAAAARARRQIVLPGFGEEAQRRLAAARVLVIGAGGLGCAVVPYLAGAGVGRIGIVDDDAVELSNLHRQVAHTTADLGRAKVDSLAETVLGIDPGLVVDRHRTRLTAANALGLFADYDLVIDGSDNFPTRYLANDAAQLSGIPLVWGAILQYSGQLGVAWHAHGPGYRDLFPQPPAPDTVLDCAEGGVLPGLCGTVGSLLATEALKLITGIGDPLIGRVLLYDALAARTRELRINRDPLAEPVTGLTDYALFCGVAPTEDRAGGATPLSASELVERLRSGVPPRLIDVRNAEERAERRLRDSEWEPLDRIVSGAATPSGPVTIYCERDPRSVRAAEALLARGGTEVSFLRGGIDELARLAPDLIERGG</sequence>
<keyword evidence="2" id="KW-0548">Nucleotidyltransferase</keyword>
<dbReference type="PANTHER" id="PTHR10953:SF102">
    <property type="entry name" value="ADENYLYLTRANSFERASE AND SULFURTRANSFERASE MOCS3"/>
    <property type="match status" value="1"/>
</dbReference>
<comment type="caution">
    <text evidence="2">The sequence shown here is derived from an EMBL/GenBank/DDBJ whole genome shotgun (WGS) entry which is preliminary data.</text>
</comment>
<dbReference type="InterPro" id="IPR001763">
    <property type="entry name" value="Rhodanese-like_dom"/>
</dbReference>
<feature type="domain" description="Rhodanese" evidence="1">
    <location>
        <begin position="299"/>
        <end position="385"/>
    </location>
</feature>
<dbReference type="SMART" id="SM00450">
    <property type="entry name" value="RHOD"/>
    <property type="match status" value="1"/>
</dbReference>
<dbReference type="PANTHER" id="PTHR10953">
    <property type="entry name" value="UBIQUITIN-ACTIVATING ENZYME E1"/>
    <property type="match status" value="1"/>
</dbReference>
<dbReference type="CDD" id="cd00757">
    <property type="entry name" value="ThiF_MoeB_HesA_family"/>
    <property type="match status" value="1"/>
</dbReference>
<accession>A0ABP4XPX3</accession>
<gene>
    <name evidence="2" type="primary">moeZ</name>
    <name evidence="2" type="ORF">GCM10009768_15150</name>
</gene>
<keyword evidence="2" id="KW-0808">Transferase</keyword>
<dbReference type="CDD" id="cd00158">
    <property type="entry name" value="RHOD"/>
    <property type="match status" value="1"/>
</dbReference>
<dbReference type="Gene3D" id="3.40.250.10">
    <property type="entry name" value="Rhodanese-like domain"/>
    <property type="match status" value="1"/>
</dbReference>
<dbReference type="InterPro" id="IPR000594">
    <property type="entry name" value="ThiF_NAD_FAD-bd"/>
</dbReference>
<keyword evidence="3" id="KW-1185">Reference proteome</keyword>
<dbReference type="RefSeq" id="WP_344031101.1">
    <property type="nucleotide sequence ID" value="NZ_BAAAOB010000001.1"/>
</dbReference>
<evidence type="ECO:0000313" key="3">
    <source>
        <dbReference type="Proteomes" id="UP001500851"/>
    </source>
</evidence>
<dbReference type="EMBL" id="BAAAOB010000001">
    <property type="protein sequence ID" value="GAA1787173.1"/>
    <property type="molecule type" value="Genomic_DNA"/>
</dbReference>
<evidence type="ECO:0000313" key="2">
    <source>
        <dbReference type="EMBL" id="GAA1787173.1"/>
    </source>
</evidence>
<dbReference type="InterPro" id="IPR035985">
    <property type="entry name" value="Ubiquitin-activating_enz"/>
</dbReference>
<dbReference type="GO" id="GO:0016779">
    <property type="term" value="F:nucleotidyltransferase activity"/>
    <property type="evidence" value="ECO:0007669"/>
    <property type="project" value="UniProtKB-KW"/>
</dbReference>
<dbReference type="Gene3D" id="3.40.50.720">
    <property type="entry name" value="NAD(P)-binding Rossmann-like Domain"/>
    <property type="match status" value="1"/>
</dbReference>
<dbReference type="InterPro" id="IPR036873">
    <property type="entry name" value="Rhodanese-like_dom_sf"/>
</dbReference>
<dbReference type="Proteomes" id="UP001500851">
    <property type="component" value="Unassembled WGS sequence"/>
</dbReference>
<dbReference type="SUPFAM" id="SSF69572">
    <property type="entry name" value="Activating enzymes of the ubiquitin-like proteins"/>
    <property type="match status" value="1"/>
</dbReference>